<dbReference type="SMART" id="SM00882">
    <property type="entry name" value="CoA_trans"/>
    <property type="match status" value="1"/>
</dbReference>
<comment type="caution">
    <text evidence="1">The sequence shown here is derived from an EMBL/GenBank/DDBJ whole genome shotgun (WGS) entry which is preliminary data.</text>
</comment>
<keyword evidence="1" id="KW-0808">Transferase</keyword>
<dbReference type="InterPro" id="IPR004165">
    <property type="entry name" value="CoA_trans_fam_I"/>
</dbReference>
<dbReference type="Gene3D" id="3.40.1080.10">
    <property type="entry name" value="Glutaconate Coenzyme A-transferase"/>
    <property type="match status" value="2"/>
</dbReference>
<dbReference type="Pfam" id="PF01144">
    <property type="entry name" value="CoA_trans"/>
    <property type="match status" value="1"/>
</dbReference>
<accession>A0A2T3FV49</accession>
<gene>
    <name evidence="1" type="ORF">C7U56_04435</name>
</gene>
<reference evidence="1 2" key="1">
    <citation type="submission" date="2018-03" db="EMBL/GenBank/DDBJ databases">
        <title>Lachnoclostridium SNUG30386 gen.nov., sp.nov., isolated from human faeces.</title>
        <authorList>
            <person name="Seo B."/>
            <person name="Jeon K."/>
            <person name="Ko G."/>
        </authorList>
    </citation>
    <scope>NUCLEOTIDE SEQUENCE [LARGE SCALE GENOMIC DNA]</scope>
    <source>
        <strain evidence="1 2">SNUG30386</strain>
    </source>
</reference>
<proteinExistence type="predicted"/>
<dbReference type="Gene3D" id="3.30.30.40">
    <property type="match status" value="1"/>
</dbReference>
<organism evidence="1 2">
    <name type="scientific">Clostridium fessum</name>
    <dbReference type="NCBI Taxonomy" id="2126740"/>
    <lineage>
        <taxon>Bacteria</taxon>
        <taxon>Bacillati</taxon>
        <taxon>Bacillota</taxon>
        <taxon>Clostridia</taxon>
        <taxon>Eubacteriales</taxon>
        <taxon>Clostridiaceae</taxon>
        <taxon>Clostridium</taxon>
    </lineage>
</organism>
<name>A0A2T3FV49_9CLOT</name>
<dbReference type="Proteomes" id="UP000241048">
    <property type="component" value="Unassembled WGS sequence"/>
</dbReference>
<dbReference type="GO" id="GO:0008410">
    <property type="term" value="F:CoA-transferase activity"/>
    <property type="evidence" value="ECO:0007669"/>
    <property type="project" value="InterPro"/>
</dbReference>
<evidence type="ECO:0000313" key="1">
    <source>
        <dbReference type="EMBL" id="PST39162.1"/>
    </source>
</evidence>
<protein>
    <submittedName>
        <fullName evidence="1">Glutaconate CoA-transferase</fullName>
    </submittedName>
</protein>
<dbReference type="SUPFAM" id="SSF100950">
    <property type="entry name" value="NagB/RpiA/CoA transferase-like"/>
    <property type="match status" value="1"/>
</dbReference>
<sequence length="361" mass="39817">MSLHDAVEKYVCDNDVLCLGGFTTNRKPYAAVYEILRQGKTGFVGWSGPAGGDWDALIGEGRVRAYINCYTANSGYTNVARRFRAAIEKGELTYEDYSQDVLMLQLHAASLGLPYLPVRMMQGSGLVKFWGISEEKRRTMEGVDNLKCVEIENPLEPGEKLLAVPVPKLDCAIIHVQQASPDGTCIIDGDEFHDVDIAVAAKRCIVTCEEIVSDEYIRRDPTKTRIFGECVDAVVRAPYGAWPAQCYGYYDDDDKGLKEYDKASKYLDAEDAKAQLQKAADKAAKAAAAKPEDEKLAKAAEVAAQAAKDAADGTKIPETFKDYLQKYVYGCKDQDDLLNVLGGARLMNLKNEPHLGYSTRH</sequence>
<evidence type="ECO:0000313" key="2">
    <source>
        <dbReference type="Proteomes" id="UP000241048"/>
    </source>
</evidence>
<dbReference type="AlphaFoldDB" id="A0A2T3FV49"/>
<dbReference type="InterPro" id="IPR037171">
    <property type="entry name" value="NagB/RpiA_transferase-like"/>
</dbReference>
<keyword evidence="2" id="KW-1185">Reference proteome</keyword>
<dbReference type="EMBL" id="PYLO01000001">
    <property type="protein sequence ID" value="PST39162.1"/>
    <property type="molecule type" value="Genomic_DNA"/>
</dbReference>